<feature type="transmembrane region" description="Helical" evidence="6">
    <location>
        <begin position="279"/>
        <end position="298"/>
    </location>
</feature>
<feature type="transmembrane region" description="Helical" evidence="6">
    <location>
        <begin position="369"/>
        <end position="387"/>
    </location>
</feature>
<proteinExistence type="predicted"/>
<feature type="transmembrane region" description="Helical" evidence="6">
    <location>
        <begin position="14"/>
        <end position="37"/>
    </location>
</feature>
<comment type="caution">
    <text evidence="8">The sequence shown here is derived from an EMBL/GenBank/DDBJ whole genome shotgun (WGS) entry which is preliminary data.</text>
</comment>
<dbReference type="Pfam" id="PF07690">
    <property type="entry name" value="MFS_1"/>
    <property type="match status" value="1"/>
</dbReference>
<name>A0ABS5ML63_9STAP</name>
<keyword evidence="2" id="KW-0813">Transport</keyword>
<evidence type="ECO:0000256" key="6">
    <source>
        <dbReference type="SAM" id="Phobius"/>
    </source>
</evidence>
<feature type="domain" description="Major facilitator superfamily (MFS) profile" evidence="7">
    <location>
        <begin position="13"/>
        <end position="392"/>
    </location>
</feature>
<dbReference type="Proteomes" id="UP000681586">
    <property type="component" value="Unassembled WGS sequence"/>
</dbReference>
<dbReference type="InterPro" id="IPR011701">
    <property type="entry name" value="MFS"/>
</dbReference>
<dbReference type="InterPro" id="IPR020846">
    <property type="entry name" value="MFS_dom"/>
</dbReference>
<dbReference type="RefSeq" id="WP_107509187.1">
    <property type="nucleotide sequence ID" value="NZ_JAEPSA010000002.1"/>
</dbReference>
<dbReference type="EMBL" id="JAGXBM010000003">
    <property type="protein sequence ID" value="MBS3696627.1"/>
    <property type="molecule type" value="Genomic_DNA"/>
</dbReference>
<keyword evidence="4 6" id="KW-1133">Transmembrane helix</keyword>
<evidence type="ECO:0000256" key="1">
    <source>
        <dbReference type="ARBA" id="ARBA00004651"/>
    </source>
</evidence>
<feature type="transmembrane region" description="Helical" evidence="6">
    <location>
        <begin position="49"/>
        <end position="68"/>
    </location>
</feature>
<keyword evidence="3 6" id="KW-0812">Transmembrane</keyword>
<dbReference type="Gene3D" id="1.20.1250.20">
    <property type="entry name" value="MFS general substrate transporter like domains"/>
    <property type="match status" value="1"/>
</dbReference>
<evidence type="ECO:0000313" key="8">
    <source>
        <dbReference type="EMBL" id="MBS3696627.1"/>
    </source>
</evidence>
<feature type="transmembrane region" description="Helical" evidence="6">
    <location>
        <begin position="334"/>
        <end position="357"/>
    </location>
</feature>
<feature type="transmembrane region" description="Helical" evidence="6">
    <location>
        <begin position="168"/>
        <end position="190"/>
    </location>
</feature>
<keyword evidence="5 6" id="KW-0472">Membrane</keyword>
<organism evidence="8 9">
    <name type="scientific">Mammaliicoccus fleurettii</name>
    <dbReference type="NCBI Taxonomy" id="150056"/>
    <lineage>
        <taxon>Bacteria</taxon>
        <taxon>Bacillati</taxon>
        <taxon>Bacillota</taxon>
        <taxon>Bacilli</taxon>
        <taxon>Bacillales</taxon>
        <taxon>Staphylococcaceae</taxon>
        <taxon>Mammaliicoccus</taxon>
    </lineage>
</organism>
<feature type="transmembrane region" description="Helical" evidence="6">
    <location>
        <begin position="142"/>
        <end position="162"/>
    </location>
</feature>
<dbReference type="InterPro" id="IPR052714">
    <property type="entry name" value="MFS_Exporter"/>
</dbReference>
<evidence type="ECO:0000259" key="7">
    <source>
        <dbReference type="PROSITE" id="PS50850"/>
    </source>
</evidence>
<feature type="transmembrane region" description="Helical" evidence="6">
    <location>
        <begin position="211"/>
        <end position="237"/>
    </location>
</feature>
<feature type="transmembrane region" description="Helical" evidence="6">
    <location>
        <begin position="80"/>
        <end position="97"/>
    </location>
</feature>
<dbReference type="SUPFAM" id="SSF103473">
    <property type="entry name" value="MFS general substrate transporter"/>
    <property type="match status" value="1"/>
</dbReference>
<keyword evidence="9" id="KW-1185">Reference proteome</keyword>
<accession>A0ABS5ML63</accession>
<dbReference type="PROSITE" id="PS50850">
    <property type="entry name" value="MFS"/>
    <property type="match status" value="1"/>
</dbReference>
<evidence type="ECO:0000256" key="4">
    <source>
        <dbReference type="ARBA" id="ARBA00022989"/>
    </source>
</evidence>
<evidence type="ECO:0000313" key="9">
    <source>
        <dbReference type="Proteomes" id="UP000681586"/>
    </source>
</evidence>
<evidence type="ECO:0000256" key="2">
    <source>
        <dbReference type="ARBA" id="ARBA00022448"/>
    </source>
</evidence>
<feature type="transmembrane region" description="Helical" evidence="6">
    <location>
        <begin position="249"/>
        <end position="267"/>
    </location>
</feature>
<gene>
    <name evidence="8" type="ORF">JJQ58_03875</name>
</gene>
<evidence type="ECO:0000256" key="5">
    <source>
        <dbReference type="ARBA" id="ARBA00023136"/>
    </source>
</evidence>
<dbReference type="CDD" id="cd17489">
    <property type="entry name" value="MFS_YfcJ_like"/>
    <property type="match status" value="1"/>
</dbReference>
<protein>
    <submittedName>
        <fullName evidence="8">MFS transporter</fullName>
    </submittedName>
</protein>
<dbReference type="InterPro" id="IPR036259">
    <property type="entry name" value="MFS_trans_sf"/>
</dbReference>
<evidence type="ECO:0000256" key="3">
    <source>
        <dbReference type="ARBA" id="ARBA00022692"/>
    </source>
</evidence>
<sequence length="400" mass="43006">MADQLKKPIWTKDFIFNFVISFFIFLSMYLLLVTVGGYSKETFGVSDSLAGLASGLFIVGSLVGRFLTGKYINIVGTKKVLIIGGILLVITNGFYLVSASSFALLLIVRILNGVASGVASTATGTIAAFITPAQRRSEGISMYSLSMVLGTAIGPFIGLLLYQHIPMTGLFTICTILIVIAFVMSLFMKVETPVMPSAQTEEKKGFRLSDFYSVQALPIAIVVVIVSIAYSSVLSFIQFFAQENHLVDAASFFFVVYAIAVLLTRPFTGRIMDQRGENIVTIPAFICLVIGLFLISIASNGVVLLIAGAFVGLGFGNLQSIFQALVVKVSPVEAMGLATSTYFIGLDFGLGFGPYVLGNFTNSIGYSGLYMAMAVVALLGLVAFYFLHMIKAKKEANYNS</sequence>
<dbReference type="PANTHER" id="PTHR23531">
    <property type="entry name" value="QUINOLENE RESISTANCE PROTEIN NORA"/>
    <property type="match status" value="1"/>
</dbReference>
<comment type="subcellular location">
    <subcellularLocation>
        <location evidence="1">Cell membrane</location>
        <topology evidence="1">Multi-pass membrane protein</topology>
    </subcellularLocation>
</comment>
<feature type="transmembrane region" description="Helical" evidence="6">
    <location>
        <begin position="103"/>
        <end position="130"/>
    </location>
</feature>
<reference evidence="8 9" key="1">
    <citation type="submission" date="2021-05" db="EMBL/GenBank/DDBJ databases">
        <title>Staphylococcus fleurettii isolated from lake water in First Nation community in Manitoba, Canada.</title>
        <authorList>
            <person name="Bashar S."/>
            <person name="Murdock A."/>
            <person name="Patidar R."/>
            <person name="Golding G."/>
            <person name="Farenhorst A."/>
            <person name="Kumar A."/>
        </authorList>
    </citation>
    <scope>NUCLEOTIDE SEQUENCE [LARGE SCALE GENOMIC DNA]</scope>
    <source>
        <strain evidence="8 9">SF002</strain>
    </source>
</reference>
<feature type="transmembrane region" description="Helical" evidence="6">
    <location>
        <begin position="304"/>
        <end position="327"/>
    </location>
</feature>
<dbReference type="PANTHER" id="PTHR23531:SF1">
    <property type="entry name" value="QUINOLENE RESISTANCE PROTEIN NORA"/>
    <property type="match status" value="1"/>
</dbReference>